<evidence type="ECO:0000259" key="14">
    <source>
        <dbReference type="Pfam" id="PF07715"/>
    </source>
</evidence>
<keyword evidence="2 11" id="KW-0813">Transport</keyword>
<comment type="subcellular location">
    <subcellularLocation>
        <location evidence="1 11">Cell outer membrane</location>
        <topology evidence="1 11">Multi-pass membrane protein</topology>
    </subcellularLocation>
</comment>
<keyword evidence="3 11" id="KW-1134">Transmembrane beta strand</keyword>
<comment type="caution">
    <text evidence="15">The sequence shown here is derived from an EMBL/GenBank/DDBJ whole genome shotgun (WGS) entry which is preliminary data.</text>
</comment>
<keyword evidence="6" id="KW-0408">Iron</keyword>
<evidence type="ECO:0000256" key="7">
    <source>
        <dbReference type="ARBA" id="ARBA00023065"/>
    </source>
</evidence>
<dbReference type="Gene3D" id="2.40.170.20">
    <property type="entry name" value="TonB-dependent receptor, beta-barrel domain"/>
    <property type="match status" value="1"/>
</dbReference>
<evidence type="ECO:0000256" key="10">
    <source>
        <dbReference type="ARBA" id="ARBA00023237"/>
    </source>
</evidence>
<evidence type="ECO:0000256" key="8">
    <source>
        <dbReference type="ARBA" id="ARBA00023077"/>
    </source>
</evidence>
<evidence type="ECO:0000256" key="6">
    <source>
        <dbReference type="ARBA" id="ARBA00023004"/>
    </source>
</evidence>
<dbReference type="Pfam" id="PF07715">
    <property type="entry name" value="Plug"/>
    <property type="match status" value="1"/>
</dbReference>
<evidence type="ECO:0000256" key="9">
    <source>
        <dbReference type="ARBA" id="ARBA00023136"/>
    </source>
</evidence>
<evidence type="ECO:0000256" key="1">
    <source>
        <dbReference type="ARBA" id="ARBA00004571"/>
    </source>
</evidence>
<evidence type="ECO:0000313" key="15">
    <source>
        <dbReference type="EMBL" id="RNL66784.1"/>
    </source>
</evidence>
<evidence type="ECO:0000256" key="3">
    <source>
        <dbReference type="ARBA" id="ARBA00022452"/>
    </source>
</evidence>
<dbReference type="InterPro" id="IPR036942">
    <property type="entry name" value="Beta-barrel_TonB_sf"/>
</dbReference>
<organism evidence="15 16">
    <name type="scientific">Zhongshania marina</name>
    <dbReference type="NCBI Taxonomy" id="2304603"/>
    <lineage>
        <taxon>Bacteria</taxon>
        <taxon>Pseudomonadati</taxon>
        <taxon>Pseudomonadota</taxon>
        <taxon>Gammaproteobacteria</taxon>
        <taxon>Cellvibrionales</taxon>
        <taxon>Spongiibacteraceae</taxon>
        <taxon>Zhongshania</taxon>
    </lineage>
</organism>
<dbReference type="InterPro" id="IPR012910">
    <property type="entry name" value="Plug_dom"/>
</dbReference>
<feature type="domain" description="TonB-dependent receptor plug" evidence="14">
    <location>
        <begin position="81"/>
        <end position="187"/>
    </location>
</feature>
<evidence type="ECO:0000259" key="13">
    <source>
        <dbReference type="Pfam" id="PF00593"/>
    </source>
</evidence>
<dbReference type="SUPFAM" id="SSF56935">
    <property type="entry name" value="Porins"/>
    <property type="match status" value="1"/>
</dbReference>
<protein>
    <submittedName>
        <fullName evidence="15">TonB-dependent receptor</fullName>
    </submittedName>
</protein>
<name>A0ABX9W5T5_9GAMM</name>
<keyword evidence="10 11" id="KW-0998">Cell outer membrane</keyword>
<keyword evidence="9 11" id="KW-0472">Membrane</keyword>
<keyword evidence="16" id="KW-1185">Reference proteome</keyword>
<evidence type="ECO:0000313" key="16">
    <source>
        <dbReference type="Proteomes" id="UP000274695"/>
    </source>
</evidence>
<dbReference type="RefSeq" id="WP_123181651.1">
    <property type="nucleotide sequence ID" value="NZ_RHGB01000003.1"/>
</dbReference>
<keyword evidence="5 11" id="KW-0812">Transmembrane</keyword>
<proteinExistence type="inferred from homology"/>
<keyword evidence="4" id="KW-0410">Iron transport</keyword>
<sequence>MCVNRLNIFKLKVLNTDVNNKNYCRIKLMASFAVLLTYAASAVSQEIPQEVVSSTDFREGKSKSRMIEEVLVTAQKRTENVQDVPISVQAFSGDMLAAKGIGDPIDLPTITPGLTYSAITGFALVYLRGIGSDVFLPNGEASVATYVDNVYFPLNAGLAQSFGSLERLEVLKGPQGTLFGRNTTGGAINITTKAPSHEFEAELSASYATFDDLKLSANVGGPLTDTLFASIGVISNSADNYYKNEGPKIPGKLRKIEEDGLRAKLLWAPTDRLEAMLTLYALESESSKFNMALSEVKPVGAIALAAAPNDPYSDHTDTPQYSTTDVKVAILDADYDLGWANFKSISGWQNTEYFTITDFDGSAMPIAAFDGTAVLDSFSQEFQLLSNGEPDWLEWIVGAYYLNISEASFNPQLTPLSNDTVLGSIPVIGDLLNGLAPQATLQLFGSLETKTYSIFGQATWLITDTLSLTLGGRYQEEERTISRISSMPEIDQQVVPVKICCEPSTLTEEEVNFSPKVTFDYRPSDDFLLYGTWAKGFKSGTFNLVNILFPSNYVKPEVVTSYEIGVKSDWFDSVLRLNAAVFRNKMENSQQQFISLISGGITQLENAGSLEIEGAEFELTWLITDQIAFNAGAAYLDGIYSDFTDASGYSPGTGTYTNNLDLTGNRTVRTPEWSGNASISYTTSVPGGELEAVVDGYYNAGYFYDTQNEVSQPEYYLINARISYLHERSNIRITAFGKNLNDELYYYNRYQTDFGTLGTVASPMTSGVKFEWNY</sequence>
<reference evidence="15 16" key="1">
    <citation type="submission" date="2018-10" db="EMBL/GenBank/DDBJ databases">
        <title>Draft genome sequence of Zhongshania sp. DSW25-10.</title>
        <authorList>
            <person name="Oh J."/>
        </authorList>
    </citation>
    <scope>NUCLEOTIDE SEQUENCE [LARGE SCALE GENOMIC DNA]</scope>
    <source>
        <strain evidence="15 16">DSW25-10</strain>
    </source>
</reference>
<evidence type="ECO:0000256" key="11">
    <source>
        <dbReference type="PROSITE-ProRule" id="PRU01360"/>
    </source>
</evidence>
<dbReference type="InterPro" id="IPR000531">
    <property type="entry name" value="Beta-barrel_TonB"/>
</dbReference>
<comment type="similarity">
    <text evidence="11 12">Belongs to the TonB-dependent receptor family.</text>
</comment>
<keyword evidence="8 12" id="KW-0798">TonB box</keyword>
<evidence type="ECO:0000256" key="5">
    <source>
        <dbReference type="ARBA" id="ARBA00022692"/>
    </source>
</evidence>
<dbReference type="Proteomes" id="UP000274695">
    <property type="component" value="Unassembled WGS sequence"/>
</dbReference>
<evidence type="ECO:0000256" key="4">
    <source>
        <dbReference type="ARBA" id="ARBA00022496"/>
    </source>
</evidence>
<dbReference type="PANTHER" id="PTHR32552:SF81">
    <property type="entry name" value="TONB-DEPENDENT OUTER MEMBRANE RECEPTOR"/>
    <property type="match status" value="1"/>
</dbReference>
<keyword evidence="7" id="KW-0406">Ion transport</keyword>
<evidence type="ECO:0000256" key="12">
    <source>
        <dbReference type="RuleBase" id="RU003357"/>
    </source>
</evidence>
<dbReference type="EMBL" id="RHGB01000003">
    <property type="protein sequence ID" value="RNL66784.1"/>
    <property type="molecule type" value="Genomic_DNA"/>
</dbReference>
<dbReference type="Pfam" id="PF00593">
    <property type="entry name" value="TonB_dep_Rec_b-barrel"/>
    <property type="match status" value="1"/>
</dbReference>
<evidence type="ECO:0000256" key="2">
    <source>
        <dbReference type="ARBA" id="ARBA00022448"/>
    </source>
</evidence>
<feature type="domain" description="TonB-dependent receptor-like beta-barrel" evidence="13">
    <location>
        <begin position="311"/>
        <end position="740"/>
    </location>
</feature>
<dbReference type="PANTHER" id="PTHR32552">
    <property type="entry name" value="FERRICHROME IRON RECEPTOR-RELATED"/>
    <property type="match status" value="1"/>
</dbReference>
<dbReference type="InterPro" id="IPR039426">
    <property type="entry name" value="TonB-dep_rcpt-like"/>
</dbReference>
<dbReference type="PROSITE" id="PS52016">
    <property type="entry name" value="TONB_DEPENDENT_REC_3"/>
    <property type="match status" value="1"/>
</dbReference>
<gene>
    <name evidence="15" type="ORF">D0911_04405</name>
</gene>
<keyword evidence="15" id="KW-0675">Receptor</keyword>
<accession>A0ABX9W5T5</accession>